<organism evidence="3 4">
    <name type="scientific">Corynebacterium yudongzhengii</name>
    <dbReference type="NCBI Taxonomy" id="2080740"/>
    <lineage>
        <taxon>Bacteria</taxon>
        <taxon>Bacillati</taxon>
        <taxon>Actinomycetota</taxon>
        <taxon>Actinomycetes</taxon>
        <taxon>Mycobacteriales</taxon>
        <taxon>Corynebacteriaceae</taxon>
        <taxon>Corynebacterium</taxon>
    </lineage>
</organism>
<keyword evidence="2" id="KW-1133">Transmembrane helix</keyword>
<dbReference type="AlphaFoldDB" id="A0A2U1T6I2"/>
<dbReference type="Pfam" id="PF09534">
    <property type="entry name" value="Trp_oprn_chp"/>
    <property type="match status" value="1"/>
</dbReference>
<dbReference type="InterPro" id="IPR019051">
    <property type="entry name" value="Trp_biosyn_TM_oprn/chp"/>
</dbReference>
<reference evidence="4" key="1">
    <citation type="submission" date="2018-04" db="EMBL/GenBank/DDBJ databases">
        <authorList>
            <person name="Liu S."/>
            <person name="Wang Z."/>
            <person name="Li J."/>
        </authorList>
    </citation>
    <scope>NUCLEOTIDE SEQUENCE [LARGE SCALE GENOMIC DNA]</scope>
    <source>
        <strain evidence="4">2189</strain>
    </source>
</reference>
<dbReference type="RefSeq" id="WP_108431235.1">
    <property type="nucleotide sequence ID" value="NZ_CP026947.1"/>
</dbReference>
<evidence type="ECO:0000256" key="2">
    <source>
        <dbReference type="SAM" id="Phobius"/>
    </source>
</evidence>
<accession>A0A2U1T6I2</accession>
<dbReference type="OrthoDB" id="4372702at2"/>
<sequence>MSSAVSSTEAIRSRSRRKGRIGALLLGLGALILWIGSRMRWVSVDVNDELSGASQHELVGATWSTESMAVALVLLVAMIAGLALRRLGRRLSGIIGALAAVGVSLTPVRLLTAGADPERAHNLLLTGAASQRADAPVSIAEWAEVTATSVQAAGPVVALIGAAVAVFGAVLLATQPGADGAKMNKYERAAARREKLAEDLENSPDSGRVMWDALDDDIDPTDTSADRR</sequence>
<gene>
    <name evidence="3" type="ORF">DF222_06600</name>
</gene>
<name>A0A2U1T6I2_9CORY</name>
<keyword evidence="4" id="KW-1185">Reference proteome</keyword>
<evidence type="ECO:0000256" key="1">
    <source>
        <dbReference type="SAM" id="MobiDB-lite"/>
    </source>
</evidence>
<comment type="caution">
    <text evidence="3">The sequence shown here is derived from an EMBL/GenBank/DDBJ whole genome shotgun (WGS) entry which is preliminary data.</text>
</comment>
<feature type="region of interest" description="Disordered" evidence="1">
    <location>
        <begin position="195"/>
        <end position="228"/>
    </location>
</feature>
<feature type="transmembrane region" description="Helical" evidence="2">
    <location>
        <begin position="91"/>
        <end position="111"/>
    </location>
</feature>
<evidence type="ECO:0000313" key="4">
    <source>
        <dbReference type="Proteomes" id="UP000244989"/>
    </source>
</evidence>
<dbReference type="KEGG" id="cyz:C3B44_03940"/>
<dbReference type="InterPro" id="IPR011746">
    <property type="entry name" value="Trp_synth-assoc_CHP"/>
</dbReference>
<evidence type="ECO:0000313" key="3">
    <source>
        <dbReference type="EMBL" id="PWC01602.1"/>
    </source>
</evidence>
<proteinExistence type="predicted"/>
<feature type="transmembrane region" description="Helical" evidence="2">
    <location>
        <begin position="61"/>
        <end position="84"/>
    </location>
</feature>
<feature type="transmembrane region" description="Helical" evidence="2">
    <location>
        <begin position="21"/>
        <end position="41"/>
    </location>
</feature>
<dbReference type="NCBIfam" id="TIGR02234">
    <property type="entry name" value="trp_oprn_chp"/>
    <property type="match status" value="1"/>
</dbReference>
<feature type="transmembrane region" description="Helical" evidence="2">
    <location>
        <begin position="152"/>
        <end position="173"/>
    </location>
</feature>
<protein>
    <submittedName>
        <fullName evidence="3">TIGR02234 family membrane protein</fullName>
    </submittedName>
</protein>
<dbReference type="EMBL" id="QEEZ01000010">
    <property type="protein sequence ID" value="PWC01602.1"/>
    <property type="molecule type" value="Genomic_DNA"/>
</dbReference>
<keyword evidence="2" id="KW-0812">Transmembrane</keyword>
<keyword evidence="2" id="KW-0472">Membrane</keyword>
<dbReference type="Proteomes" id="UP000244989">
    <property type="component" value="Unassembled WGS sequence"/>
</dbReference>